<comment type="caution">
    <text evidence="2">The sequence shown here is derived from an EMBL/GenBank/DDBJ whole genome shotgun (WGS) entry which is preliminary data.</text>
</comment>
<dbReference type="GO" id="GO:0003677">
    <property type="term" value="F:DNA binding"/>
    <property type="evidence" value="ECO:0007669"/>
    <property type="project" value="InterPro"/>
</dbReference>
<sequence length="147" mass="16109">MSGLKMLGLTARTLMVLERAGVTEVEQLCQMKSWRVLSIPGLGKVSYKEIASGMTAHGLHFEDSEPKDSPCTTPQASGIHSVTLRDYFAARVDVSDEVGVRYAEEIVGRAMPDFASAPLDNIAFWADYRAISRYIEADAMLAARVKP</sequence>
<dbReference type="Proteomes" id="UP000556620">
    <property type="component" value="Unassembled WGS sequence"/>
</dbReference>
<accession>A0A7W2JH93</accession>
<evidence type="ECO:0000259" key="1">
    <source>
        <dbReference type="Pfam" id="PF03118"/>
    </source>
</evidence>
<dbReference type="Pfam" id="PF03118">
    <property type="entry name" value="RNA_pol_A_CTD"/>
    <property type="match status" value="1"/>
</dbReference>
<reference evidence="2 3" key="1">
    <citation type="submission" date="2020-07" db="EMBL/GenBank/DDBJ databases">
        <title>Diversity of carbapenemase encoding genes among Pseudomonas putida group clinical isolates in a tertiary Brazilian hospital.</title>
        <authorList>
            <person name="Alberto-Lei F."/>
            <person name="Nodari C.S."/>
            <person name="Streling A.P."/>
            <person name="Paulino J.T."/>
            <person name="Bessa-Neto F.O."/>
            <person name="Cayo R."/>
            <person name="Gales A.C."/>
        </authorList>
    </citation>
    <scope>NUCLEOTIDE SEQUENCE [LARGE SCALE GENOMIC DNA]</scope>
    <source>
        <strain evidence="2 3">14535</strain>
    </source>
</reference>
<gene>
    <name evidence="2" type="ORF">H4C44_07180</name>
</gene>
<name>A0A7W2JH93_9PSED</name>
<feature type="domain" description="RNA polymerase alpha subunit C-terminal" evidence="1">
    <location>
        <begin position="5"/>
        <end position="52"/>
    </location>
</feature>
<dbReference type="GO" id="GO:0006351">
    <property type="term" value="P:DNA-templated transcription"/>
    <property type="evidence" value="ECO:0007669"/>
    <property type="project" value="InterPro"/>
</dbReference>
<evidence type="ECO:0000313" key="3">
    <source>
        <dbReference type="Proteomes" id="UP000556620"/>
    </source>
</evidence>
<evidence type="ECO:0000313" key="2">
    <source>
        <dbReference type="EMBL" id="MBA6058950.1"/>
    </source>
</evidence>
<dbReference type="GO" id="GO:0003899">
    <property type="term" value="F:DNA-directed RNA polymerase activity"/>
    <property type="evidence" value="ECO:0007669"/>
    <property type="project" value="InterPro"/>
</dbReference>
<proteinExistence type="predicted"/>
<protein>
    <recommendedName>
        <fullName evidence="1">RNA polymerase alpha subunit C-terminal domain-containing protein</fullName>
    </recommendedName>
</protein>
<dbReference type="InterPro" id="IPR011260">
    <property type="entry name" value="RNAP_asu_C"/>
</dbReference>
<organism evidence="2 3">
    <name type="scientific">Pseudomonas juntendi</name>
    <dbReference type="NCBI Taxonomy" id="2666183"/>
    <lineage>
        <taxon>Bacteria</taxon>
        <taxon>Pseudomonadati</taxon>
        <taxon>Pseudomonadota</taxon>
        <taxon>Gammaproteobacteria</taxon>
        <taxon>Pseudomonadales</taxon>
        <taxon>Pseudomonadaceae</taxon>
        <taxon>Pseudomonas</taxon>
    </lineage>
</organism>
<dbReference type="RefSeq" id="WP_182365764.1">
    <property type="nucleotide sequence ID" value="NZ_JACGCU010000008.1"/>
</dbReference>
<dbReference type="AlphaFoldDB" id="A0A7W2JH93"/>
<dbReference type="EMBL" id="JACGCU010000008">
    <property type="protein sequence ID" value="MBA6058950.1"/>
    <property type="molecule type" value="Genomic_DNA"/>
</dbReference>
<dbReference type="SUPFAM" id="SSF47789">
    <property type="entry name" value="C-terminal domain of RNA polymerase alpha subunit"/>
    <property type="match status" value="1"/>
</dbReference>
<dbReference type="Gene3D" id="1.10.150.20">
    <property type="entry name" value="5' to 3' exonuclease, C-terminal subdomain"/>
    <property type="match status" value="1"/>
</dbReference>